<dbReference type="Pfam" id="PF02620">
    <property type="entry name" value="YceD"/>
    <property type="match status" value="1"/>
</dbReference>
<evidence type="ECO:0008006" key="4">
    <source>
        <dbReference type="Google" id="ProtNLM"/>
    </source>
</evidence>
<evidence type="ECO:0000313" key="3">
    <source>
        <dbReference type="Proteomes" id="UP000240542"/>
    </source>
</evidence>
<dbReference type="InterPro" id="IPR003772">
    <property type="entry name" value="YceD"/>
</dbReference>
<name>A0A2P8DEJ4_9ACTN</name>
<dbReference type="PANTHER" id="PTHR34374">
    <property type="entry name" value="LARGE RIBOSOMAL RNA SUBUNIT ACCUMULATION PROTEIN YCED HOMOLOG 1, CHLOROPLASTIC"/>
    <property type="match status" value="1"/>
</dbReference>
<comment type="caution">
    <text evidence="2">The sequence shown here is derived from an EMBL/GenBank/DDBJ whole genome shotgun (WGS) entry which is preliminary data.</text>
</comment>
<evidence type="ECO:0000313" key="2">
    <source>
        <dbReference type="EMBL" id="PSK95609.1"/>
    </source>
</evidence>
<feature type="compositionally biased region" description="Basic and acidic residues" evidence="1">
    <location>
        <begin position="208"/>
        <end position="219"/>
    </location>
</feature>
<accession>A0A2P8DEJ4</accession>
<dbReference type="EMBL" id="PYGA01000014">
    <property type="protein sequence ID" value="PSK95609.1"/>
    <property type="molecule type" value="Genomic_DNA"/>
</dbReference>
<organism evidence="2 3">
    <name type="scientific">Murinocardiopsis flavida</name>
    <dbReference type="NCBI Taxonomy" id="645275"/>
    <lineage>
        <taxon>Bacteria</taxon>
        <taxon>Bacillati</taxon>
        <taxon>Actinomycetota</taxon>
        <taxon>Actinomycetes</taxon>
        <taxon>Streptosporangiales</taxon>
        <taxon>Nocardiopsidaceae</taxon>
        <taxon>Murinocardiopsis</taxon>
    </lineage>
</organism>
<feature type="region of interest" description="Disordered" evidence="1">
    <location>
        <begin position="206"/>
        <end position="234"/>
    </location>
</feature>
<reference evidence="2 3" key="1">
    <citation type="submission" date="2018-03" db="EMBL/GenBank/DDBJ databases">
        <title>Genomic Encyclopedia of Archaeal and Bacterial Type Strains, Phase II (KMG-II): from individual species to whole genera.</title>
        <authorList>
            <person name="Goeker M."/>
        </authorList>
    </citation>
    <scope>NUCLEOTIDE SEQUENCE [LARGE SCALE GENOMIC DNA]</scope>
    <source>
        <strain evidence="2 3">DSM 45312</strain>
    </source>
</reference>
<sequence>MGILSGQDCAVAVSGAPVRADAVAAPVLAWPSRGRTPESLITLSRLDPRAPFVVDTRPLGRQPGSMRTMSRTEPCSSVLAVAMTGVPEGSPIRLDFRLEAVMEGVLVTGTAEADIEAECSRCLDPIADSVEAEFQELFRYGDDDDLIGGEPRADAEGEQEDYHLEDDLIDLEPVVRDAVVLALPLSPLCREDCPGLCAECGAKLSEAGSDHGHGERIDPRWQALRQLGDQPGDR</sequence>
<keyword evidence="3" id="KW-1185">Reference proteome</keyword>
<protein>
    <recommendedName>
        <fullName evidence="4">Metal-binding protein</fullName>
    </recommendedName>
</protein>
<gene>
    <name evidence="2" type="ORF">CLV63_11442</name>
</gene>
<dbReference type="Proteomes" id="UP000240542">
    <property type="component" value="Unassembled WGS sequence"/>
</dbReference>
<dbReference type="PANTHER" id="PTHR34374:SF1">
    <property type="entry name" value="LARGE RIBOSOMAL RNA SUBUNIT ACCUMULATION PROTEIN YCED HOMOLOG 1, CHLOROPLASTIC"/>
    <property type="match status" value="1"/>
</dbReference>
<dbReference type="AlphaFoldDB" id="A0A2P8DEJ4"/>
<evidence type="ECO:0000256" key="1">
    <source>
        <dbReference type="SAM" id="MobiDB-lite"/>
    </source>
</evidence>
<proteinExistence type="predicted"/>